<sequence>MCCSYMWMTGFGNFSYYYACKDFSLSRFVQACSSVASSISC</sequence>
<reference evidence="1" key="1">
    <citation type="submission" date="2023-03" db="UniProtKB">
        <authorList>
            <consortium name="EnsemblPlants"/>
        </authorList>
    </citation>
    <scope>IDENTIFICATION</scope>
</reference>
<dbReference type="AlphaFoldDB" id="A0A9I9ECJ1"/>
<evidence type="ECO:0000313" key="1">
    <source>
        <dbReference type="EnsemblPlants" id="MELO3C031854.2.1"/>
    </source>
</evidence>
<organism evidence="1">
    <name type="scientific">Cucumis melo</name>
    <name type="common">Muskmelon</name>
    <dbReference type="NCBI Taxonomy" id="3656"/>
    <lineage>
        <taxon>Eukaryota</taxon>
        <taxon>Viridiplantae</taxon>
        <taxon>Streptophyta</taxon>
        <taxon>Embryophyta</taxon>
        <taxon>Tracheophyta</taxon>
        <taxon>Spermatophyta</taxon>
        <taxon>Magnoliopsida</taxon>
        <taxon>eudicotyledons</taxon>
        <taxon>Gunneridae</taxon>
        <taxon>Pentapetalae</taxon>
        <taxon>rosids</taxon>
        <taxon>fabids</taxon>
        <taxon>Cucurbitales</taxon>
        <taxon>Cucurbitaceae</taxon>
        <taxon>Benincaseae</taxon>
        <taxon>Cucumis</taxon>
    </lineage>
</organism>
<accession>A0A9I9ECJ1</accession>
<name>A0A9I9ECJ1_CUCME</name>
<dbReference type="EnsemblPlants" id="MELO3C031854.2.1">
    <property type="protein sequence ID" value="MELO3C031854.2.1"/>
    <property type="gene ID" value="MELO3C031854.2"/>
</dbReference>
<dbReference type="Gramene" id="MELO3C031854.2.1">
    <property type="protein sequence ID" value="MELO3C031854.2.1"/>
    <property type="gene ID" value="MELO3C031854.2"/>
</dbReference>
<proteinExistence type="predicted"/>
<protein>
    <submittedName>
        <fullName evidence="1">Uncharacterized protein</fullName>
    </submittedName>
</protein>